<dbReference type="EMBL" id="FCOR01000016">
    <property type="protein sequence ID" value="CVK17116.1"/>
    <property type="molecule type" value="Genomic_DNA"/>
</dbReference>
<dbReference type="AlphaFoldDB" id="A0A0X3ARV0"/>
<reference evidence="1 2" key="1">
    <citation type="submission" date="2016-01" db="EMBL/GenBank/DDBJ databases">
        <authorList>
            <person name="McClelland M."/>
            <person name="Jain A."/>
            <person name="Saraogi P."/>
            <person name="Mendelson R."/>
            <person name="Westerman R."/>
            <person name="SanMiguel P."/>
            <person name="Csonka L."/>
        </authorList>
    </citation>
    <scope>NUCLEOTIDE SEQUENCE [LARGE SCALE GENOMIC DNA]</scope>
    <source>
        <strain evidence="1 2">R-53146</strain>
    </source>
</reference>
<organism evidence="1 2">
    <name type="scientific">Apibacter mensalis</name>
    <dbReference type="NCBI Taxonomy" id="1586267"/>
    <lineage>
        <taxon>Bacteria</taxon>
        <taxon>Pseudomonadati</taxon>
        <taxon>Bacteroidota</taxon>
        <taxon>Flavobacteriia</taxon>
        <taxon>Flavobacteriales</taxon>
        <taxon>Weeksellaceae</taxon>
        <taxon>Apibacter</taxon>
    </lineage>
</organism>
<keyword evidence="2" id="KW-1185">Reference proteome</keyword>
<protein>
    <recommendedName>
        <fullName evidence="3">Major capsid protein</fullName>
    </recommendedName>
</protein>
<proteinExistence type="predicted"/>
<evidence type="ECO:0000313" key="1">
    <source>
        <dbReference type="EMBL" id="CVK17116.1"/>
    </source>
</evidence>
<dbReference type="STRING" id="1586267.GCA_001418685_01983"/>
<accession>A0A0X3ARV0</accession>
<sequence length="303" mass="33906">MAYMNFPEVWEKRVREQITSADKAPFFEGIEEFDSPITIMGAGTAGEKNLIHIPLANIDPQVLINNTTYPLAVVEYTDDGVVVALDKYQTEVTSVPDDAVVGASYDRIDVTTRGHMRNITSRKIQKGVHSLAPDQGKAETPVLIATGDPDPNGRPTLIYDDLVSARRELDNVDTPQEDRRLILTSDHWNDLLMDRKNFGNLLIDYNAGKPAPIIAGFQIYSYINNPLYDITTKTKKPFGAVATANDRKASVMFYAPNIGKKTGITKQYYLPSELNPRSQANELNYRHYFIVTPVHKQYLGAII</sequence>
<gene>
    <name evidence="1" type="ORF">Ga0061079_11618</name>
</gene>
<evidence type="ECO:0008006" key="3">
    <source>
        <dbReference type="Google" id="ProtNLM"/>
    </source>
</evidence>
<name>A0A0X3ARV0_9FLAO</name>
<evidence type="ECO:0000313" key="2">
    <source>
        <dbReference type="Proteomes" id="UP000182761"/>
    </source>
</evidence>
<dbReference type="OrthoDB" id="1228719at2"/>
<dbReference type="Proteomes" id="UP000182761">
    <property type="component" value="Unassembled WGS sequence"/>
</dbReference>